<feature type="transmembrane region" description="Helical" evidence="1">
    <location>
        <begin position="133"/>
        <end position="156"/>
    </location>
</feature>
<evidence type="ECO:0000313" key="3">
    <source>
        <dbReference type="Proteomes" id="UP000002220"/>
    </source>
</evidence>
<protein>
    <recommendedName>
        <fullName evidence="4">GYF domain-containing protein</fullName>
    </recommendedName>
</protein>
<dbReference type="AlphaFoldDB" id="D5SSU2"/>
<organism evidence="2 3">
    <name type="scientific">Planctopirus limnophila (strain ATCC 43296 / DSM 3776 / IFAM 1008 / Mu 290)</name>
    <name type="common">Planctomyces limnophilus</name>
    <dbReference type="NCBI Taxonomy" id="521674"/>
    <lineage>
        <taxon>Bacteria</taxon>
        <taxon>Pseudomonadati</taxon>
        <taxon>Planctomycetota</taxon>
        <taxon>Planctomycetia</taxon>
        <taxon>Planctomycetales</taxon>
        <taxon>Planctomycetaceae</taxon>
        <taxon>Planctopirus</taxon>
    </lineage>
</organism>
<dbReference type="RefSeq" id="WP_013111324.1">
    <property type="nucleotide sequence ID" value="NC_014148.1"/>
</dbReference>
<keyword evidence="1" id="KW-0472">Membrane</keyword>
<proteinExistence type="predicted"/>
<reference evidence="2 3" key="1">
    <citation type="journal article" date="2010" name="Stand. Genomic Sci.">
        <title>Complete genome sequence of Planctomyces limnophilus type strain (Mu 290).</title>
        <authorList>
            <person name="Labutti K."/>
            <person name="Sikorski J."/>
            <person name="Schneider S."/>
            <person name="Nolan M."/>
            <person name="Lucas S."/>
            <person name="Glavina Del Rio T."/>
            <person name="Tice H."/>
            <person name="Cheng J.F."/>
            <person name="Goodwin L."/>
            <person name="Pitluck S."/>
            <person name="Liolios K."/>
            <person name="Ivanova N."/>
            <person name="Mavromatis K."/>
            <person name="Mikhailova N."/>
            <person name="Pati A."/>
            <person name="Chen A."/>
            <person name="Palaniappan K."/>
            <person name="Land M."/>
            <person name="Hauser L."/>
            <person name="Chang Y.J."/>
            <person name="Jeffries C.D."/>
            <person name="Tindall B.J."/>
            <person name="Rohde M."/>
            <person name="Goker M."/>
            <person name="Woyke T."/>
            <person name="Bristow J."/>
            <person name="Eisen J.A."/>
            <person name="Markowitz V."/>
            <person name="Hugenholtz P."/>
            <person name="Kyrpides N.C."/>
            <person name="Klenk H.P."/>
            <person name="Lapidus A."/>
        </authorList>
    </citation>
    <scope>NUCLEOTIDE SEQUENCE [LARGE SCALE GENOMIC DNA]</scope>
    <source>
        <strain evidence="3">ATCC 43296 / DSM 3776 / IFAM 1008 / 290</strain>
    </source>
</reference>
<feature type="transmembrane region" description="Helical" evidence="1">
    <location>
        <begin position="209"/>
        <end position="230"/>
    </location>
</feature>
<keyword evidence="3" id="KW-1185">Reference proteome</keyword>
<dbReference type="EMBL" id="CP001744">
    <property type="protein sequence ID" value="ADG68893.1"/>
    <property type="molecule type" value="Genomic_DNA"/>
</dbReference>
<keyword evidence="1" id="KW-1133">Transmembrane helix</keyword>
<feature type="transmembrane region" description="Helical" evidence="1">
    <location>
        <begin position="168"/>
        <end position="189"/>
    </location>
</feature>
<dbReference type="Proteomes" id="UP000002220">
    <property type="component" value="Chromosome"/>
</dbReference>
<evidence type="ECO:0000313" key="2">
    <source>
        <dbReference type="EMBL" id="ADG68893.1"/>
    </source>
</evidence>
<dbReference type="KEGG" id="plm:Plim_3074"/>
<feature type="transmembrane region" description="Helical" evidence="1">
    <location>
        <begin position="94"/>
        <end position="113"/>
    </location>
</feature>
<gene>
    <name evidence="2" type="ordered locus">Plim_3074</name>
</gene>
<dbReference type="STRING" id="521674.Plim_3074"/>
<accession>D5SSU2</accession>
<evidence type="ECO:0008006" key="4">
    <source>
        <dbReference type="Google" id="ProtNLM"/>
    </source>
</evidence>
<name>D5SSU2_PLAL2</name>
<dbReference type="HOGENOM" id="CLU_1128256_0_0_0"/>
<sequence length="246" mass="27774">MPQSTPEETDRWWVAVDQTVTGPYSTGYVAAALRSGMLQACQHFCPVGGKEWRLAGQWPQLAPHCIETPRSFNVPPENQSALGHLLPPIQIVRILAFYALVINPVLWLVNVVITIMVDPKSPPDSVVYQWDNLMAFVGIFFNSIIAAGWLITGYLLNSYDRRSVWMALATYVGSWSLYMFFIILVIVIYQNLEVVEVKPTPTYEVLIDMSTLLIGSIELVFLTLMTVLLVSKRQEIPWRAVANQSR</sequence>
<keyword evidence="1" id="KW-0812">Transmembrane</keyword>
<evidence type="ECO:0000256" key="1">
    <source>
        <dbReference type="SAM" id="Phobius"/>
    </source>
</evidence>